<evidence type="ECO:0000313" key="8">
    <source>
        <dbReference type="EMBL" id="PMD55781.1"/>
    </source>
</evidence>
<evidence type="ECO:0000256" key="7">
    <source>
        <dbReference type="SAM" id="MobiDB-lite"/>
    </source>
</evidence>
<feature type="region of interest" description="Disordered" evidence="7">
    <location>
        <begin position="64"/>
        <end position="115"/>
    </location>
</feature>
<dbReference type="EMBL" id="KZ613854">
    <property type="protein sequence ID" value="PMD55781.1"/>
    <property type="molecule type" value="Genomic_DNA"/>
</dbReference>
<dbReference type="RefSeq" id="XP_024732685.1">
    <property type="nucleotide sequence ID" value="XM_024875438.1"/>
</dbReference>
<reference evidence="8 9" key="1">
    <citation type="submission" date="2016-04" db="EMBL/GenBank/DDBJ databases">
        <title>A degradative enzymes factory behind the ericoid mycorrhizal symbiosis.</title>
        <authorList>
            <consortium name="DOE Joint Genome Institute"/>
            <person name="Martino E."/>
            <person name="Morin E."/>
            <person name="Grelet G."/>
            <person name="Kuo A."/>
            <person name="Kohler A."/>
            <person name="Daghino S."/>
            <person name="Barry K."/>
            <person name="Choi C."/>
            <person name="Cichocki N."/>
            <person name="Clum A."/>
            <person name="Copeland A."/>
            <person name="Hainaut M."/>
            <person name="Haridas S."/>
            <person name="Labutti K."/>
            <person name="Lindquist E."/>
            <person name="Lipzen A."/>
            <person name="Khouja H.-R."/>
            <person name="Murat C."/>
            <person name="Ohm R."/>
            <person name="Olson A."/>
            <person name="Spatafora J."/>
            <person name="Veneault-Fourrey C."/>
            <person name="Henrissat B."/>
            <person name="Grigoriev I."/>
            <person name="Martin F."/>
            <person name="Perotto S."/>
        </authorList>
    </citation>
    <scope>NUCLEOTIDE SEQUENCE [LARGE SCALE GENOMIC DNA]</scope>
    <source>
        <strain evidence="8 9">E</strain>
    </source>
</reference>
<dbReference type="GO" id="GO:1990904">
    <property type="term" value="C:ribonucleoprotein complex"/>
    <property type="evidence" value="ECO:0007669"/>
    <property type="project" value="UniProtKB-KW"/>
</dbReference>
<dbReference type="STRING" id="1095630.A0A2J6SYD1"/>
<evidence type="ECO:0000256" key="4">
    <source>
        <dbReference type="ARBA" id="ARBA00023128"/>
    </source>
</evidence>
<evidence type="ECO:0000256" key="1">
    <source>
        <dbReference type="ARBA" id="ARBA00004173"/>
    </source>
</evidence>
<keyword evidence="5" id="KW-0687">Ribonucleoprotein</keyword>
<accession>A0A2J6SYD1</accession>
<evidence type="ECO:0000256" key="6">
    <source>
        <dbReference type="ARBA" id="ARBA00035183"/>
    </source>
</evidence>
<dbReference type="InParanoid" id="A0A2J6SYD1"/>
<dbReference type="AlphaFoldDB" id="A0A2J6SYD1"/>
<feature type="region of interest" description="Disordered" evidence="7">
    <location>
        <begin position="222"/>
        <end position="287"/>
    </location>
</feature>
<dbReference type="Proteomes" id="UP000235371">
    <property type="component" value="Unassembled WGS sequence"/>
</dbReference>
<evidence type="ECO:0000256" key="5">
    <source>
        <dbReference type="ARBA" id="ARBA00023274"/>
    </source>
</evidence>
<dbReference type="GO" id="GO:0005739">
    <property type="term" value="C:mitochondrion"/>
    <property type="evidence" value="ECO:0007669"/>
    <property type="project" value="UniProtKB-SubCell"/>
</dbReference>
<keyword evidence="9" id="KW-1185">Reference proteome</keyword>
<gene>
    <name evidence="8" type="ORF">K444DRAFT_537093</name>
</gene>
<dbReference type="GO" id="GO:0005840">
    <property type="term" value="C:ribosome"/>
    <property type="evidence" value="ECO:0007669"/>
    <property type="project" value="UniProtKB-KW"/>
</dbReference>
<comment type="similarity">
    <text evidence="2">Belongs to the mitochondrion-specific ribosomal protein mL50 family.</text>
</comment>
<protein>
    <recommendedName>
        <fullName evidence="6">Large ribosomal subunit protein mL50</fullName>
    </recommendedName>
</protein>
<dbReference type="OrthoDB" id="6220758at2759"/>
<sequence length="420" mass="46617">MRRITRLGRSIDLLRARAAAQTPSPYLCSACQLQATSFSTTSIRAARNNGKVPFTEKIRQRIWGTDKPPGLEDPYGDRSVFDRTKKRAKVEEAEEREDQLEEAKPTPDLSTYEPASTWDGLEKVGGFGNWWKENWDPDHQFRGFLPAEVIKDSDEVTAALHRAIVEVFALQQVGMPPKDISAAIPGVDLTHEVQISPTATGATLQFSQKASLEQVIQSLTPAVDDETTVKENPTESEEDVAADRSTIDPLHPSSPEVEVDETAEKGNPTESEEDVAADRSTVDPLSGSTQMTYGELVASWDPSWLQISLENPEIKFAIVKRTMQLTGLRIPDAAIMPAKTVKGLLAHLVKPPKPRKLVDALQQKEELMNIPNVSIYAKRVTPIDKHKSVGRWKVIEQRLTERGLPVTGHEGQSHAYGDYR</sequence>
<keyword evidence="3" id="KW-0689">Ribosomal protein</keyword>
<comment type="subcellular location">
    <subcellularLocation>
        <location evidence="1">Mitochondrion</location>
    </subcellularLocation>
</comment>
<proteinExistence type="inferred from homology"/>
<name>A0A2J6SYD1_9HELO</name>
<evidence type="ECO:0000256" key="2">
    <source>
        <dbReference type="ARBA" id="ARBA00008860"/>
    </source>
</evidence>
<organism evidence="8 9">
    <name type="scientific">Hyaloscypha bicolor E</name>
    <dbReference type="NCBI Taxonomy" id="1095630"/>
    <lineage>
        <taxon>Eukaryota</taxon>
        <taxon>Fungi</taxon>
        <taxon>Dikarya</taxon>
        <taxon>Ascomycota</taxon>
        <taxon>Pezizomycotina</taxon>
        <taxon>Leotiomycetes</taxon>
        <taxon>Helotiales</taxon>
        <taxon>Hyaloscyphaceae</taxon>
        <taxon>Hyaloscypha</taxon>
        <taxon>Hyaloscypha bicolor</taxon>
    </lineage>
</organism>
<evidence type="ECO:0000313" key="9">
    <source>
        <dbReference type="Proteomes" id="UP000235371"/>
    </source>
</evidence>
<keyword evidence="4" id="KW-0496">Mitochondrion</keyword>
<evidence type="ECO:0000256" key="3">
    <source>
        <dbReference type="ARBA" id="ARBA00022980"/>
    </source>
</evidence>
<dbReference type="Pfam" id="PF10501">
    <property type="entry name" value="Ribosomal_L50"/>
    <property type="match status" value="1"/>
</dbReference>
<dbReference type="InterPro" id="IPR018305">
    <property type="entry name" value="Ribosomal_m50"/>
</dbReference>
<dbReference type="GeneID" id="36583518"/>